<sequence>MIQVAINARHQAFPDEAVFKYQPFIGLENQFRFTPKTSDRVIRDYNTKDLAI</sequence>
<name>A0ABS1V9A6_9PROT</name>
<reference evidence="1 2" key="1">
    <citation type="submission" date="2021-01" db="EMBL/GenBank/DDBJ databases">
        <title>Belnapia mucosa sp. nov. and Belnapia arida sp. nov., isolated from the Tabernas Desert (Almeria, Spain).</title>
        <authorList>
            <person name="Molina-Menor E."/>
            <person name="Vidal-Verdu A."/>
            <person name="Calonge A."/>
            <person name="Satari L."/>
            <person name="Pereto Magraner J."/>
            <person name="Porcar Miralles M."/>
        </authorList>
    </citation>
    <scope>NUCLEOTIDE SEQUENCE [LARGE SCALE GENOMIC DNA]</scope>
    <source>
        <strain evidence="1 2">T6</strain>
    </source>
</reference>
<comment type="caution">
    <text evidence="1">The sequence shown here is derived from an EMBL/GenBank/DDBJ whole genome shotgun (WGS) entry which is preliminary data.</text>
</comment>
<dbReference type="EMBL" id="JAEUXJ010000012">
    <property type="protein sequence ID" value="MBL6458217.1"/>
    <property type="molecule type" value="Genomic_DNA"/>
</dbReference>
<protein>
    <submittedName>
        <fullName evidence="1">Uncharacterized protein</fullName>
    </submittedName>
</protein>
<evidence type="ECO:0000313" key="2">
    <source>
        <dbReference type="Proteomes" id="UP000606490"/>
    </source>
</evidence>
<evidence type="ECO:0000313" key="1">
    <source>
        <dbReference type="EMBL" id="MBL6458217.1"/>
    </source>
</evidence>
<dbReference type="Proteomes" id="UP000606490">
    <property type="component" value="Unassembled WGS sequence"/>
</dbReference>
<proteinExistence type="predicted"/>
<gene>
    <name evidence="1" type="ORF">JMJ55_23040</name>
</gene>
<dbReference type="RefSeq" id="WP_202827951.1">
    <property type="nucleotide sequence ID" value="NZ_JAEUXJ010000012.1"/>
</dbReference>
<accession>A0ABS1V9A6</accession>
<organism evidence="1 2">
    <name type="scientific">Belnapia mucosa</name>
    <dbReference type="NCBI Taxonomy" id="2804532"/>
    <lineage>
        <taxon>Bacteria</taxon>
        <taxon>Pseudomonadati</taxon>
        <taxon>Pseudomonadota</taxon>
        <taxon>Alphaproteobacteria</taxon>
        <taxon>Acetobacterales</taxon>
        <taxon>Roseomonadaceae</taxon>
        <taxon>Belnapia</taxon>
    </lineage>
</organism>
<keyword evidence="2" id="KW-1185">Reference proteome</keyword>